<name>A0ABY8BHW7_9BURK</name>
<keyword evidence="4 6" id="KW-1133">Transmembrane helix</keyword>
<dbReference type="RefSeq" id="WP_277417925.1">
    <property type="nucleotide sequence ID" value="NZ_CP119083.1"/>
</dbReference>
<feature type="transmembrane region" description="Helical" evidence="6">
    <location>
        <begin position="79"/>
        <end position="97"/>
    </location>
</feature>
<keyword evidence="8" id="KW-1185">Reference proteome</keyword>
<dbReference type="Pfam" id="PF07690">
    <property type="entry name" value="MFS_1"/>
    <property type="match status" value="1"/>
</dbReference>
<organism evidence="7 8">
    <name type="scientific">Pseudoduganella chitinolytica</name>
    <dbReference type="NCBI Taxonomy" id="34070"/>
    <lineage>
        <taxon>Bacteria</taxon>
        <taxon>Pseudomonadati</taxon>
        <taxon>Pseudomonadota</taxon>
        <taxon>Betaproteobacteria</taxon>
        <taxon>Burkholderiales</taxon>
        <taxon>Oxalobacteraceae</taxon>
        <taxon>Telluria group</taxon>
        <taxon>Pseudoduganella</taxon>
    </lineage>
</organism>
<evidence type="ECO:0000313" key="7">
    <source>
        <dbReference type="EMBL" id="WEF35261.1"/>
    </source>
</evidence>
<keyword evidence="5 6" id="KW-0472">Membrane</keyword>
<dbReference type="Proteomes" id="UP001216510">
    <property type="component" value="Chromosome"/>
</dbReference>
<evidence type="ECO:0000256" key="4">
    <source>
        <dbReference type="ARBA" id="ARBA00022989"/>
    </source>
</evidence>
<feature type="transmembrane region" description="Helical" evidence="6">
    <location>
        <begin position="43"/>
        <end position="67"/>
    </location>
</feature>
<feature type="transmembrane region" description="Helical" evidence="6">
    <location>
        <begin position="149"/>
        <end position="169"/>
    </location>
</feature>
<feature type="transmembrane region" description="Helical" evidence="6">
    <location>
        <begin position="387"/>
        <end position="407"/>
    </location>
</feature>
<dbReference type="PANTHER" id="PTHR23513">
    <property type="entry name" value="INTEGRAL MEMBRANE EFFLUX PROTEIN-RELATED"/>
    <property type="match status" value="1"/>
</dbReference>
<feature type="transmembrane region" description="Helical" evidence="6">
    <location>
        <begin position="358"/>
        <end position="381"/>
    </location>
</feature>
<protein>
    <submittedName>
        <fullName evidence="7">MFS transporter</fullName>
    </submittedName>
</protein>
<dbReference type="Gene3D" id="1.20.1250.20">
    <property type="entry name" value="MFS general substrate transporter like domains"/>
    <property type="match status" value="1"/>
</dbReference>
<proteinExistence type="predicted"/>
<evidence type="ECO:0000313" key="8">
    <source>
        <dbReference type="Proteomes" id="UP001216510"/>
    </source>
</evidence>
<evidence type="ECO:0000256" key="2">
    <source>
        <dbReference type="ARBA" id="ARBA00022475"/>
    </source>
</evidence>
<evidence type="ECO:0000256" key="6">
    <source>
        <dbReference type="SAM" id="Phobius"/>
    </source>
</evidence>
<sequence>MNAAAWRDANLRWLLAGGALSLVGDQFTLIALPWLVLQITGDALALGFVIALMSVPRAVFILLGGALVDRYSPKHVMMLSKYASVVLLGTLAGLTWGGHASMAVVYVLAFGIGLAQAFAMPSGTAMLPRAVPGPLLGPANGMMMGLRQLALLAGPLLAALLLALAPATAGNVGMRALAVAFAIDCASFILSAWTLAQVRLLDLPGDTGAPAREPVLRSVASGLVAVWRDVPLRTCFLYWGLVSLFVGGALQVALPLLASDTLRSAPAYGVLMGAHGAGTLLGMAGSTLLPRLKAVPFGALLLAADVVAGLLLMPLGGIHATWQGAVLLIVLGLLSGFLQVAIFTWIQRRVAPQMLGRAMSIFLFIFMGLAPLSAAATGWLLQHMSLATLFTACGGTLVACATLAWLWTPMRTIAMTPPATQQD</sequence>
<feature type="transmembrane region" description="Helical" evidence="6">
    <location>
        <begin position="297"/>
        <end position="318"/>
    </location>
</feature>
<feature type="transmembrane region" description="Helical" evidence="6">
    <location>
        <begin position="12"/>
        <end position="37"/>
    </location>
</feature>
<feature type="transmembrane region" description="Helical" evidence="6">
    <location>
        <begin position="103"/>
        <end position="128"/>
    </location>
</feature>
<feature type="transmembrane region" description="Helical" evidence="6">
    <location>
        <begin position="236"/>
        <end position="259"/>
    </location>
</feature>
<evidence type="ECO:0000256" key="1">
    <source>
        <dbReference type="ARBA" id="ARBA00004651"/>
    </source>
</evidence>
<keyword evidence="2" id="KW-1003">Cell membrane</keyword>
<dbReference type="PANTHER" id="PTHR23513:SF11">
    <property type="entry name" value="STAPHYLOFERRIN A TRANSPORTER"/>
    <property type="match status" value="1"/>
</dbReference>
<reference evidence="7 8" key="1">
    <citation type="submission" date="2023-02" db="EMBL/GenBank/DDBJ databases">
        <title>Gemone sequence of Telluria chitinolytica ACM 3522T.</title>
        <authorList>
            <person name="Frediansyah A."/>
            <person name="Miess H."/>
            <person name="Gross H."/>
        </authorList>
    </citation>
    <scope>NUCLEOTIDE SEQUENCE [LARGE SCALE GENOMIC DNA]</scope>
    <source>
        <strain evidence="7 8">ACM 3522</strain>
    </source>
</reference>
<evidence type="ECO:0000256" key="3">
    <source>
        <dbReference type="ARBA" id="ARBA00022692"/>
    </source>
</evidence>
<dbReference type="CDD" id="cd06173">
    <property type="entry name" value="MFS_MefA_like"/>
    <property type="match status" value="1"/>
</dbReference>
<feature type="transmembrane region" description="Helical" evidence="6">
    <location>
        <begin position="265"/>
        <end position="285"/>
    </location>
</feature>
<keyword evidence="3 6" id="KW-0812">Transmembrane</keyword>
<dbReference type="SUPFAM" id="SSF103473">
    <property type="entry name" value="MFS general substrate transporter"/>
    <property type="match status" value="1"/>
</dbReference>
<evidence type="ECO:0000256" key="5">
    <source>
        <dbReference type="ARBA" id="ARBA00023136"/>
    </source>
</evidence>
<dbReference type="InterPro" id="IPR036259">
    <property type="entry name" value="MFS_trans_sf"/>
</dbReference>
<feature type="transmembrane region" description="Helical" evidence="6">
    <location>
        <begin position="324"/>
        <end position="346"/>
    </location>
</feature>
<dbReference type="InterPro" id="IPR011701">
    <property type="entry name" value="MFS"/>
</dbReference>
<gene>
    <name evidence="7" type="ORF">PX653_11040</name>
</gene>
<comment type="subcellular location">
    <subcellularLocation>
        <location evidence="1">Cell membrane</location>
        <topology evidence="1">Multi-pass membrane protein</topology>
    </subcellularLocation>
</comment>
<accession>A0ABY8BHW7</accession>
<dbReference type="EMBL" id="CP119083">
    <property type="protein sequence ID" value="WEF35261.1"/>
    <property type="molecule type" value="Genomic_DNA"/>
</dbReference>